<proteinExistence type="predicted"/>
<name>A0A812QSY8_9DINO</name>
<organism evidence="1 2">
    <name type="scientific">Symbiodinium natans</name>
    <dbReference type="NCBI Taxonomy" id="878477"/>
    <lineage>
        <taxon>Eukaryota</taxon>
        <taxon>Sar</taxon>
        <taxon>Alveolata</taxon>
        <taxon>Dinophyceae</taxon>
        <taxon>Suessiales</taxon>
        <taxon>Symbiodiniaceae</taxon>
        <taxon>Symbiodinium</taxon>
    </lineage>
</organism>
<evidence type="ECO:0000313" key="2">
    <source>
        <dbReference type="Proteomes" id="UP000604046"/>
    </source>
</evidence>
<evidence type="ECO:0000313" key="1">
    <source>
        <dbReference type="EMBL" id="CAE7402657.1"/>
    </source>
</evidence>
<protein>
    <submittedName>
        <fullName evidence="1">Uncharacterized protein</fullName>
    </submittedName>
</protein>
<gene>
    <name evidence="1" type="ORF">SNAT2548_LOCUS21911</name>
</gene>
<dbReference type="Proteomes" id="UP000604046">
    <property type="component" value="Unassembled WGS sequence"/>
</dbReference>
<sequence>MASYRLVAMKGMDIGTITSCQKIKLYCSIGISHDETVPDQPLQLLRCPDWGCAEHMKVSADGLLMFTSHDKKVCFWAMPDCSVTYLEAHCGETKLITCRGLPHSAAALALVYDFALALAVKQQVYLWPLYPAQLRIGKKPSLLTHSADVLLLANDGNKLLTGCSNSMLTMYWLQWMDGAEDVQVNIDWRLNVTDDEGRCRESRRSTVTLLPERWSNSFVATHHIREALAELIYMMDSVGGMQVRSWTIQSNFIKKIVLDQESREKRHKFIRNPIENRQESKVMAALRNFSRASGFNVLDLVKAREYYTGPDFLEKARRDRERGSAALSGAL</sequence>
<dbReference type="AlphaFoldDB" id="A0A812QSY8"/>
<dbReference type="EMBL" id="CAJNDS010002268">
    <property type="protein sequence ID" value="CAE7402657.1"/>
    <property type="molecule type" value="Genomic_DNA"/>
</dbReference>
<accession>A0A812QSY8</accession>
<comment type="caution">
    <text evidence="1">The sequence shown here is derived from an EMBL/GenBank/DDBJ whole genome shotgun (WGS) entry which is preliminary data.</text>
</comment>
<reference evidence="1" key="1">
    <citation type="submission" date="2021-02" db="EMBL/GenBank/DDBJ databases">
        <authorList>
            <person name="Dougan E. K."/>
            <person name="Rhodes N."/>
            <person name="Thang M."/>
            <person name="Chan C."/>
        </authorList>
    </citation>
    <scope>NUCLEOTIDE SEQUENCE</scope>
</reference>
<keyword evidence="2" id="KW-1185">Reference proteome</keyword>